<dbReference type="GO" id="GO:0016491">
    <property type="term" value="F:oxidoreductase activity"/>
    <property type="evidence" value="ECO:0007669"/>
    <property type="project" value="InterPro"/>
</dbReference>
<dbReference type="InterPro" id="IPR029479">
    <property type="entry name" value="Nitroreductase"/>
</dbReference>
<dbReference type="CDD" id="cd02142">
    <property type="entry name" value="McbC_SagB-like_oxidoreductase"/>
    <property type="match status" value="1"/>
</dbReference>
<dbReference type="AlphaFoldDB" id="A0A2P8I1F8"/>
<evidence type="ECO:0000313" key="2">
    <source>
        <dbReference type="EMBL" id="PSL52300.1"/>
    </source>
</evidence>
<gene>
    <name evidence="2" type="ORF">B0I31_114127</name>
</gene>
<evidence type="ECO:0000259" key="1">
    <source>
        <dbReference type="Pfam" id="PF00881"/>
    </source>
</evidence>
<dbReference type="InterPro" id="IPR000415">
    <property type="entry name" value="Nitroreductase-like"/>
</dbReference>
<dbReference type="InterPro" id="IPR020051">
    <property type="entry name" value="SagB-type_dehydrogenase"/>
</dbReference>
<dbReference type="NCBIfam" id="TIGR03605">
    <property type="entry name" value="antibiot_sagB"/>
    <property type="match status" value="1"/>
</dbReference>
<protein>
    <submittedName>
        <fullName evidence="2">SagB-type dehydrogenase family enzyme</fullName>
    </submittedName>
</protein>
<dbReference type="Proteomes" id="UP000241118">
    <property type="component" value="Unassembled WGS sequence"/>
</dbReference>
<comment type="caution">
    <text evidence="2">The sequence shown here is derived from an EMBL/GenBank/DDBJ whole genome shotgun (WGS) entry which is preliminary data.</text>
</comment>
<dbReference type="SUPFAM" id="SSF51556">
    <property type="entry name" value="Metallo-dependent hydrolases"/>
    <property type="match status" value="1"/>
</dbReference>
<name>A0A2P8I1F8_SACCR</name>
<accession>A0A2P8I1F8</accession>
<dbReference type="PANTHER" id="PTHR43745:SF2">
    <property type="entry name" value="NITROREDUCTASE MJ1384-RELATED"/>
    <property type="match status" value="1"/>
</dbReference>
<dbReference type="Gene3D" id="3.40.109.10">
    <property type="entry name" value="NADH Oxidase"/>
    <property type="match status" value="1"/>
</dbReference>
<dbReference type="Gene3D" id="1.20.58.520">
    <property type="entry name" value="Amidohydrolase"/>
    <property type="match status" value="1"/>
</dbReference>
<dbReference type="EMBL" id="PYAX01000014">
    <property type="protein sequence ID" value="PSL52300.1"/>
    <property type="molecule type" value="Genomic_DNA"/>
</dbReference>
<evidence type="ECO:0000313" key="3">
    <source>
        <dbReference type="Proteomes" id="UP000241118"/>
    </source>
</evidence>
<dbReference type="PANTHER" id="PTHR43745">
    <property type="entry name" value="NITROREDUCTASE MJ1384-RELATED"/>
    <property type="match status" value="1"/>
</dbReference>
<dbReference type="InterPro" id="IPR032466">
    <property type="entry name" value="Metal_Hydrolase"/>
</dbReference>
<dbReference type="SUPFAM" id="SSF55469">
    <property type="entry name" value="FMN-dependent nitroreductase-like"/>
    <property type="match status" value="1"/>
</dbReference>
<keyword evidence="3" id="KW-1185">Reference proteome</keyword>
<dbReference type="Pfam" id="PF00881">
    <property type="entry name" value="Nitroreductase"/>
    <property type="match status" value="1"/>
</dbReference>
<reference evidence="2 3" key="1">
    <citation type="submission" date="2018-03" db="EMBL/GenBank/DDBJ databases">
        <title>Genomic Encyclopedia of Type Strains, Phase III (KMG-III): the genomes of soil and plant-associated and newly described type strains.</title>
        <authorList>
            <person name="Whitman W."/>
        </authorList>
    </citation>
    <scope>NUCLEOTIDE SEQUENCE [LARGE SCALE GENOMIC DNA]</scope>
    <source>
        <strain evidence="2 3">CGMCC 4.7097</strain>
    </source>
</reference>
<dbReference type="Gene3D" id="3.40.50.10910">
    <property type="entry name" value="Amidohydrolase"/>
    <property type="match status" value="1"/>
</dbReference>
<dbReference type="Gene3D" id="3.30.110.90">
    <property type="entry name" value="Amidohydrolase"/>
    <property type="match status" value="1"/>
</dbReference>
<proteinExistence type="predicted"/>
<feature type="domain" description="Nitroreductase" evidence="1">
    <location>
        <begin position="554"/>
        <end position="715"/>
    </location>
</feature>
<sequence>MTALGTVRPVHLLCRTGGPHRVAIGGVLGLDGVREGPHTLTVQPSGSWTVRPGVDEPVAARFPRALVAPALHDAHVHLGTGVDLSDYVAYGVSRVRDLGSVVGTELEVPLARRCTDLVPEIVLGGPLVDGTGRRRRFPFAVEWDGPDDLPSLVDSAAARGARWLKLYTRFPTALYGPVVAHAHARGLKVTAHPGPGAFPAAVRAGVDELQHLVCLTPFDDRGTHALHRRWATRRPEDRWPRVPAGTAVCPTLVVHHRLLDEAERGWAFTGHDPALVGLWRAMPVVAKPWTDAEFADAHAAIAAMADAVPDLHRAGVRWTVGSDTPNPGVLPGRSMWEEMNLLMAAGLGKTEVFASAAVAKGLGDSGDDALVVLPLSAFGPGPFPVEPVTAVLQRGCLFVAEHATRVVTRTRYQRSPWLYLDWGDEKGVVAVDSRSQRRFRVRPDMLPLLTALATPTLPEEVTLPGYSPDRLADLLRTLVDLGIVHAVGADGPVRHSEWTPGELAVHAQAGRGGKPRMRARDIPPAHLVHRDVTRTIRLPEPDLPSRSLADVLLTRRSIRDFDTAPLSLTKLSTFLGRAARVRGRLGPELWQTTRRPSAAGGGRHSLELYLVVRAVDDLEAGAYHYDPFDHALHRLQPWTPELHQLQHQLLCRPMVVDTAPPVSFYLASYFRRVQCKYGAMTLSVIYRDTGCLLQTLYLVAADLDLAACATAATETEPTPTFLREHREDLIHTANFALGLPAPNEPNAVDFHPR</sequence>
<organism evidence="2 3">
    <name type="scientific">Saccharothrix carnea</name>
    <dbReference type="NCBI Taxonomy" id="1280637"/>
    <lineage>
        <taxon>Bacteria</taxon>
        <taxon>Bacillati</taxon>
        <taxon>Actinomycetota</taxon>
        <taxon>Actinomycetes</taxon>
        <taxon>Pseudonocardiales</taxon>
        <taxon>Pseudonocardiaceae</taxon>
        <taxon>Saccharothrix</taxon>
    </lineage>
</organism>
<dbReference type="InterPro" id="IPR052544">
    <property type="entry name" value="Bacteriocin_Proc_Enz"/>
</dbReference>